<keyword evidence="6" id="KW-1185">Reference proteome</keyword>
<feature type="binding site" evidence="3">
    <location>
        <position position="37"/>
    </location>
    <ligand>
        <name>Zn(2+)</name>
        <dbReference type="ChEBI" id="CHEBI:29105"/>
        <label>2</label>
    </ligand>
</feature>
<feature type="compositionally biased region" description="Polar residues" evidence="4">
    <location>
        <begin position="202"/>
        <end position="221"/>
    </location>
</feature>
<name>A0A8X7CR26_9ARAC</name>
<evidence type="ECO:0000256" key="1">
    <source>
        <dbReference type="ARBA" id="ARBA00012647"/>
    </source>
</evidence>
<comment type="caution">
    <text evidence="5">The sequence shown here is derived from an EMBL/GenBank/DDBJ whole genome shotgun (WGS) entry which is preliminary data.</text>
</comment>
<dbReference type="Proteomes" id="UP000886998">
    <property type="component" value="Unassembled WGS sequence"/>
</dbReference>
<feature type="binding site" evidence="3">
    <location>
        <position position="41"/>
    </location>
    <ligand>
        <name>Zn(2+)</name>
        <dbReference type="ChEBI" id="CHEBI:29105"/>
        <label>2</label>
    </ligand>
</feature>
<feature type="region of interest" description="Disordered" evidence="4">
    <location>
        <begin position="201"/>
        <end position="225"/>
    </location>
</feature>
<dbReference type="Gene3D" id="3.40.720.10">
    <property type="entry name" value="Alkaline Phosphatase, subunit A"/>
    <property type="match status" value="1"/>
</dbReference>
<feature type="binding site" evidence="3">
    <location>
        <position position="79"/>
    </location>
    <ligand>
        <name>Zn(2+)</name>
        <dbReference type="ChEBI" id="CHEBI:29105"/>
        <label>2</label>
    </ligand>
</feature>
<dbReference type="OrthoDB" id="5818554at2759"/>
<dbReference type="GO" id="GO:0004035">
    <property type="term" value="F:alkaline phosphatase activity"/>
    <property type="evidence" value="ECO:0007669"/>
    <property type="project" value="UniProtKB-EC"/>
</dbReference>
<evidence type="ECO:0000256" key="2">
    <source>
        <dbReference type="ARBA" id="ARBA00022553"/>
    </source>
</evidence>
<keyword evidence="3" id="KW-0479">Metal-binding</keyword>
<dbReference type="Pfam" id="PF00245">
    <property type="entry name" value="Alk_phosphatase"/>
    <property type="match status" value="1"/>
</dbReference>
<dbReference type="PANTHER" id="PTHR11596:SF5">
    <property type="entry name" value="ALKALINE PHOSPHATASE"/>
    <property type="match status" value="1"/>
</dbReference>
<dbReference type="EMBL" id="BMAV01021213">
    <property type="protein sequence ID" value="GFY75185.1"/>
    <property type="molecule type" value="Genomic_DNA"/>
</dbReference>
<keyword evidence="3" id="KW-0862">Zinc</keyword>
<dbReference type="InterPro" id="IPR017850">
    <property type="entry name" value="Alkaline_phosphatase_core_sf"/>
</dbReference>
<sequence>MKVLSAKFLSSSLLKAEPLYLSLYNILNAFSIGGRIDHAHHLNNAKRALSETVSMADAVQAAINMTSSKDTLVVVTADHSHVMTVNGYPKRGNPILGVAGASNKDNLTYTTLLYTNGPSYHMVNGRRRNLNGTDTDSPSPAAWKTSKAKACGTKPSPVLLVRLLGLPSIRAPSPISFIPSLCPPPAGVVVTLLDNEHHRLLSNPTHTRSPTTQHSQPSRTFVSRRPLSALPKPALAAEAGDCQSCQRCLRRKQICR</sequence>
<comment type="cofactor">
    <cofactor evidence="3">
        <name>Zn(2+)</name>
        <dbReference type="ChEBI" id="CHEBI:29105"/>
    </cofactor>
    <text evidence="3">Binds 2 Zn(2+) ions.</text>
</comment>
<gene>
    <name evidence="5" type="primary">Alpl</name>
    <name evidence="5" type="ORF">TNIN_168581</name>
</gene>
<dbReference type="AlphaFoldDB" id="A0A8X7CR26"/>
<feature type="binding site" evidence="3">
    <location>
        <position position="78"/>
    </location>
    <ligand>
        <name>Zn(2+)</name>
        <dbReference type="ChEBI" id="CHEBI:29105"/>
        <label>2</label>
    </ligand>
</feature>
<dbReference type="EC" id="3.1.3.1" evidence="1"/>
<reference evidence="5" key="1">
    <citation type="submission" date="2020-08" db="EMBL/GenBank/DDBJ databases">
        <title>Multicomponent nature underlies the extraordinary mechanical properties of spider dragline silk.</title>
        <authorList>
            <person name="Kono N."/>
            <person name="Nakamura H."/>
            <person name="Mori M."/>
            <person name="Yoshida Y."/>
            <person name="Ohtoshi R."/>
            <person name="Malay A.D."/>
            <person name="Moran D.A.P."/>
            <person name="Tomita M."/>
            <person name="Numata K."/>
            <person name="Arakawa K."/>
        </authorList>
    </citation>
    <scope>NUCLEOTIDE SEQUENCE</scope>
</reference>
<evidence type="ECO:0000313" key="5">
    <source>
        <dbReference type="EMBL" id="GFY75185.1"/>
    </source>
</evidence>
<dbReference type="SUPFAM" id="SSF53649">
    <property type="entry name" value="Alkaline phosphatase-like"/>
    <property type="match status" value="1"/>
</dbReference>
<dbReference type="GO" id="GO:0046872">
    <property type="term" value="F:metal ion binding"/>
    <property type="evidence" value="ECO:0007669"/>
    <property type="project" value="UniProtKB-KW"/>
</dbReference>
<evidence type="ECO:0000256" key="4">
    <source>
        <dbReference type="SAM" id="MobiDB-lite"/>
    </source>
</evidence>
<evidence type="ECO:0000256" key="3">
    <source>
        <dbReference type="PIRSR" id="PIRSR601952-2"/>
    </source>
</evidence>
<dbReference type="PANTHER" id="PTHR11596">
    <property type="entry name" value="ALKALINE PHOSPHATASE"/>
    <property type="match status" value="1"/>
</dbReference>
<protein>
    <recommendedName>
        <fullName evidence="1">alkaline phosphatase</fullName>
        <ecNumber evidence="1">3.1.3.1</ecNumber>
    </recommendedName>
</protein>
<proteinExistence type="predicted"/>
<keyword evidence="2" id="KW-0597">Phosphoprotein</keyword>
<evidence type="ECO:0000313" key="6">
    <source>
        <dbReference type="Proteomes" id="UP000886998"/>
    </source>
</evidence>
<organism evidence="5 6">
    <name type="scientific">Trichonephila inaurata madagascariensis</name>
    <dbReference type="NCBI Taxonomy" id="2747483"/>
    <lineage>
        <taxon>Eukaryota</taxon>
        <taxon>Metazoa</taxon>
        <taxon>Ecdysozoa</taxon>
        <taxon>Arthropoda</taxon>
        <taxon>Chelicerata</taxon>
        <taxon>Arachnida</taxon>
        <taxon>Araneae</taxon>
        <taxon>Araneomorphae</taxon>
        <taxon>Entelegynae</taxon>
        <taxon>Araneoidea</taxon>
        <taxon>Nephilidae</taxon>
        <taxon>Trichonephila</taxon>
        <taxon>Trichonephila inaurata</taxon>
    </lineage>
</organism>
<accession>A0A8X7CR26</accession>
<dbReference type="InterPro" id="IPR001952">
    <property type="entry name" value="Alkaline_phosphatase"/>
</dbReference>